<reference evidence="1 2" key="1">
    <citation type="journal article" date="2019" name="Int. J. Syst. Evol. Microbiol.">
        <title>The Global Catalogue of Microorganisms (GCM) 10K type strain sequencing project: providing services to taxonomists for standard genome sequencing and annotation.</title>
        <authorList>
            <consortium name="The Broad Institute Genomics Platform"/>
            <consortium name="The Broad Institute Genome Sequencing Center for Infectious Disease"/>
            <person name="Wu L."/>
            <person name="Ma J."/>
        </authorList>
    </citation>
    <scope>NUCLEOTIDE SEQUENCE [LARGE SCALE GENOMIC DNA]</scope>
    <source>
        <strain evidence="1 2">JCM 14718</strain>
    </source>
</reference>
<dbReference type="Proteomes" id="UP001500618">
    <property type="component" value="Unassembled WGS sequence"/>
</dbReference>
<evidence type="ECO:0000313" key="1">
    <source>
        <dbReference type="EMBL" id="GAA1687345.1"/>
    </source>
</evidence>
<comment type="caution">
    <text evidence="1">The sequence shown here is derived from an EMBL/GenBank/DDBJ whole genome shotgun (WGS) entry which is preliminary data.</text>
</comment>
<dbReference type="RefSeq" id="WP_344311862.1">
    <property type="nucleotide sequence ID" value="NZ_BAAANY010000014.1"/>
</dbReference>
<name>A0ABN2HG08_9ACTN</name>
<gene>
    <name evidence="1" type="ORF">GCM10009765_41140</name>
</gene>
<dbReference type="Pfam" id="PF07538">
    <property type="entry name" value="ChW"/>
    <property type="match status" value="3"/>
</dbReference>
<accession>A0ABN2HG08</accession>
<keyword evidence="2" id="KW-1185">Reference proteome</keyword>
<organism evidence="1 2">
    <name type="scientific">Fodinicola feengrottensis</name>
    <dbReference type="NCBI Taxonomy" id="435914"/>
    <lineage>
        <taxon>Bacteria</taxon>
        <taxon>Bacillati</taxon>
        <taxon>Actinomycetota</taxon>
        <taxon>Actinomycetes</taxon>
        <taxon>Mycobacteriales</taxon>
        <taxon>Fodinicola</taxon>
    </lineage>
</organism>
<evidence type="ECO:0000313" key="2">
    <source>
        <dbReference type="Proteomes" id="UP001500618"/>
    </source>
</evidence>
<dbReference type="SMART" id="SM00728">
    <property type="entry name" value="ChW"/>
    <property type="match status" value="2"/>
</dbReference>
<sequence length="201" mass="21392">MIALNTNRSPAWRKVSLALVALVLTLGTGLVQTTSASADTSLAHVRTTDKIEPSAAAAHAKANPDCVGQVVYEVHVQELGWQPSACDGGDAGSTGSGLRLEEIQMVVGWGNICLQGHVQNIGDQEWKCEDLSVRRRAEAGTTGQGLRLEGVHILTWGGPTLCAQAYLQNTGWQQAQCGAAIWVGTSGQGIRMEAFRAWRNT</sequence>
<proteinExistence type="predicted"/>
<dbReference type="EMBL" id="BAAANY010000014">
    <property type="protein sequence ID" value="GAA1687345.1"/>
    <property type="molecule type" value="Genomic_DNA"/>
</dbReference>
<protein>
    <submittedName>
        <fullName evidence="1">Uncharacterized protein</fullName>
    </submittedName>
</protein>
<dbReference type="InterPro" id="IPR006637">
    <property type="entry name" value="ChW"/>
</dbReference>